<name>C9QGC0_VIBOR</name>
<dbReference type="GO" id="GO:0005886">
    <property type="term" value="C:plasma membrane"/>
    <property type="evidence" value="ECO:0007669"/>
    <property type="project" value="UniProtKB-SubCell"/>
</dbReference>
<dbReference type="PANTHER" id="PTHR32089">
    <property type="entry name" value="METHYL-ACCEPTING CHEMOTAXIS PROTEIN MCPB"/>
    <property type="match status" value="1"/>
</dbReference>
<dbReference type="STRING" id="675816.VIA_001964"/>
<organism evidence="12 13">
    <name type="scientific">Vibrio orientalis CIP 102891 = ATCC 33934</name>
    <dbReference type="NCBI Taxonomy" id="675816"/>
    <lineage>
        <taxon>Bacteria</taxon>
        <taxon>Pseudomonadati</taxon>
        <taxon>Pseudomonadota</taxon>
        <taxon>Gammaproteobacteria</taxon>
        <taxon>Vibrionales</taxon>
        <taxon>Vibrionaceae</taxon>
        <taxon>Vibrio</taxon>
        <taxon>Vibrio oreintalis group</taxon>
    </lineage>
</organism>
<dbReference type="PROSITE" id="PS50111">
    <property type="entry name" value="CHEMOTAXIS_TRANSDUC_2"/>
    <property type="match status" value="1"/>
</dbReference>
<evidence type="ECO:0000256" key="1">
    <source>
        <dbReference type="ARBA" id="ARBA00004651"/>
    </source>
</evidence>
<reference evidence="11 14" key="1">
    <citation type="submission" date="2009-10" db="EMBL/GenBank/DDBJ databases">
        <authorList>
            <consortium name="Los Alamos National Laboratory (LANL)"/>
            <consortium name="National Microbial Pathogen Data Resource (NMPDR)"/>
            <person name="Munk A.C."/>
            <person name="Chertkov O."/>
            <person name="Tapia R."/>
            <person name="Green L."/>
            <person name="Rogers Y."/>
            <person name="Detter J.C."/>
            <person name="Bruce D."/>
            <person name="Brettin T.S."/>
            <person name="Colwell R.R."/>
            <person name="Huq A."/>
            <person name="Grim C.J."/>
            <person name="Hasan N.A."/>
            <person name="Bartels D."/>
            <person name="Vonstein V."/>
        </authorList>
    </citation>
    <scope>NUCLEOTIDE SEQUENCE [LARGE SCALE GENOMIC DNA]</scope>
    <source>
        <strain evidence="11 14">CIP 102891</strain>
    </source>
</reference>
<comment type="caution">
    <text evidence="12">The sequence shown here is derived from an EMBL/GenBank/DDBJ whole genome shotgun (WGS) entry which is preliminary data.</text>
</comment>
<feature type="domain" description="Methyl-accepting transducer" evidence="10">
    <location>
        <begin position="83"/>
        <end position="320"/>
    </location>
</feature>
<proteinExistence type="predicted"/>
<dbReference type="GO" id="GO:0007165">
    <property type="term" value="P:signal transduction"/>
    <property type="evidence" value="ECO:0007669"/>
    <property type="project" value="UniProtKB-KW"/>
</dbReference>
<keyword evidence="3" id="KW-0488">Methylation</keyword>
<dbReference type="GO" id="GO:0006935">
    <property type="term" value="P:chemotaxis"/>
    <property type="evidence" value="ECO:0007669"/>
    <property type="project" value="UniProtKB-KW"/>
</dbReference>
<reference evidence="12" key="2">
    <citation type="submission" date="2011-08" db="EMBL/GenBank/DDBJ databases">
        <authorList>
            <person name="Hoffman M."/>
            <person name="Strain E.A."/>
            <person name="Brown E."/>
            <person name="Allard M.W."/>
        </authorList>
    </citation>
    <scope>NUCLEOTIDE SEQUENCE</scope>
    <source>
        <strain evidence="12">CIP 102891</strain>
    </source>
</reference>
<dbReference type="InterPro" id="IPR004089">
    <property type="entry name" value="MCPsignal_dom"/>
</dbReference>
<evidence type="ECO:0000256" key="9">
    <source>
        <dbReference type="PROSITE-ProRule" id="PRU00284"/>
    </source>
</evidence>
<dbReference type="Pfam" id="PF00015">
    <property type="entry name" value="MCPsignal"/>
    <property type="match status" value="1"/>
</dbReference>
<evidence type="ECO:0000256" key="2">
    <source>
        <dbReference type="ARBA" id="ARBA00022475"/>
    </source>
</evidence>
<keyword evidence="14" id="KW-1185">Reference proteome</keyword>
<dbReference type="OrthoDB" id="369661at2"/>
<keyword evidence="8 9" id="KW-0807">Transducer</keyword>
<evidence type="ECO:0000256" key="4">
    <source>
        <dbReference type="ARBA" id="ARBA00022500"/>
    </source>
</evidence>
<evidence type="ECO:0000259" key="10">
    <source>
        <dbReference type="PROSITE" id="PS50111"/>
    </source>
</evidence>
<dbReference type="EMBL" id="AFWH01000010">
    <property type="protein sequence ID" value="EGU53067.1"/>
    <property type="molecule type" value="Genomic_DNA"/>
</dbReference>
<comment type="subcellular location">
    <subcellularLocation>
        <location evidence="1">Cell membrane</location>
        <topology evidence="1">Multi-pass membrane protein</topology>
    </subcellularLocation>
</comment>
<dbReference type="AlphaFoldDB" id="C9QGC0"/>
<gene>
    <name evidence="11" type="ORF">VIA_001964</name>
    <name evidence="12" type="ORF">VIOR3934_05599</name>
</gene>
<keyword evidence="2" id="KW-1003">Cell membrane</keyword>
<accession>C9QGC0</accession>
<evidence type="ECO:0000256" key="6">
    <source>
        <dbReference type="ARBA" id="ARBA00022989"/>
    </source>
</evidence>
<dbReference type="Gene3D" id="1.10.287.950">
    <property type="entry name" value="Methyl-accepting chemotaxis protein"/>
    <property type="match status" value="1"/>
</dbReference>
<dbReference type="PANTHER" id="PTHR32089:SF39">
    <property type="entry name" value="METHYL-ACCEPTING CHEMOTAXIS PROTEIN HLYB"/>
    <property type="match status" value="1"/>
</dbReference>
<evidence type="ECO:0000313" key="13">
    <source>
        <dbReference type="Proteomes" id="UP000002817"/>
    </source>
</evidence>
<dbReference type="RefSeq" id="WP_004412863.1">
    <property type="nucleotide sequence ID" value="NZ_ACZV01000004.1"/>
</dbReference>
<sequence>MNIKKNTNNARYFIAIGLQIILLSTAMSMSSSALHVALMVMAAAVPWFVIPRAAQKVREKQSDDASAISSAKLTPPKEVYPVLSTISQQLTDPLNHQRSVVDESVETLNESYFELQKLAEEQNQITSELVETLLGNKDSSNDISHVLPKTEAIIRQFVDTLVNVSEKSISAVHSIHDMSDKLDAVFKLLERVRGLSEQTNLLALNAAIEAARAGDAGRGFAVVAQEVRDLSVKAKELNDQIEMEINVAQQTVNEANKTVGEMASIDMTEAIESKEKVDAMLRGVQEVNVTVEQEVQKIRSSGDSIHSQVDNGIRALQFADIIVQQGEYAQTTVGYLQEFAQTCQLWGQGAIDVDEFTAAILELQNQIESRGAPAASQESIDEGEVELF</sequence>
<dbReference type="EMBL" id="ACZV01000004">
    <property type="protein sequence ID" value="EEX94802.1"/>
    <property type="molecule type" value="Genomic_DNA"/>
</dbReference>
<dbReference type="Proteomes" id="UP000002817">
    <property type="component" value="Unassembled WGS sequence"/>
</dbReference>
<keyword evidence="4" id="KW-0145">Chemotaxis</keyword>
<dbReference type="eggNOG" id="COG0840">
    <property type="taxonomic scope" value="Bacteria"/>
</dbReference>
<dbReference type="SMART" id="SM00283">
    <property type="entry name" value="MA"/>
    <property type="match status" value="1"/>
</dbReference>
<keyword evidence="6" id="KW-1133">Transmembrane helix</keyword>
<keyword evidence="5" id="KW-0812">Transmembrane</keyword>
<evidence type="ECO:0000256" key="3">
    <source>
        <dbReference type="ARBA" id="ARBA00022481"/>
    </source>
</evidence>
<evidence type="ECO:0000313" key="11">
    <source>
        <dbReference type="EMBL" id="EEX94802.1"/>
    </source>
</evidence>
<reference evidence="12 13" key="3">
    <citation type="journal article" date="2012" name="Int. J. Syst. Evol. Microbiol.">
        <title>Vibrio caribbeanicus sp. nov., isolated from the marine sponge Scleritoderma cyanea.</title>
        <authorList>
            <person name="Hoffmann M."/>
            <person name="Monday S.R."/>
            <person name="Allard M.W."/>
            <person name="Strain E.A."/>
            <person name="Whittaker P."/>
            <person name="Naum M."/>
            <person name="McCarthy P.J."/>
            <person name="Lopez J.V."/>
            <person name="Fischer M."/>
            <person name="Brown E.W."/>
        </authorList>
    </citation>
    <scope>NUCLEOTIDE SEQUENCE [LARGE SCALE GENOMIC DNA]</scope>
    <source>
        <strain evidence="12">CIP 102891</strain>
        <strain evidence="13">CIP 102891 / ATCC 33934</strain>
    </source>
</reference>
<dbReference type="PATRIC" id="fig|675816.5.peg.684"/>
<dbReference type="Proteomes" id="UP000003515">
    <property type="component" value="Unassembled WGS sequence"/>
</dbReference>
<evidence type="ECO:0000256" key="5">
    <source>
        <dbReference type="ARBA" id="ARBA00022692"/>
    </source>
</evidence>
<dbReference type="SUPFAM" id="SSF58104">
    <property type="entry name" value="Methyl-accepting chemotaxis protein (MCP) signaling domain"/>
    <property type="match status" value="1"/>
</dbReference>
<evidence type="ECO:0000313" key="14">
    <source>
        <dbReference type="Proteomes" id="UP000003515"/>
    </source>
</evidence>
<evidence type="ECO:0000313" key="12">
    <source>
        <dbReference type="EMBL" id="EGU53067.1"/>
    </source>
</evidence>
<protein>
    <submittedName>
        <fullName evidence="12">Methyl-accepting chemotaxis protein</fullName>
    </submittedName>
</protein>
<keyword evidence="7" id="KW-0472">Membrane</keyword>
<evidence type="ECO:0000256" key="8">
    <source>
        <dbReference type="ARBA" id="ARBA00023224"/>
    </source>
</evidence>
<evidence type="ECO:0000256" key="7">
    <source>
        <dbReference type="ARBA" id="ARBA00023136"/>
    </source>
</evidence>